<comment type="caution">
    <text evidence="1">The sequence shown here is derived from an EMBL/GenBank/DDBJ whole genome shotgun (WGS) entry which is preliminary data.</text>
</comment>
<evidence type="ECO:0000313" key="2">
    <source>
        <dbReference type="Proteomes" id="UP000181873"/>
    </source>
</evidence>
<organism evidence="1 2">
    <name type="scientific">Bacillus albus</name>
    <dbReference type="NCBI Taxonomy" id="2026189"/>
    <lineage>
        <taxon>Bacteria</taxon>
        <taxon>Bacillati</taxon>
        <taxon>Bacillota</taxon>
        <taxon>Bacilli</taxon>
        <taxon>Bacillales</taxon>
        <taxon>Bacillaceae</taxon>
        <taxon>Bacillus</taxon>
        <taxon>Bacillus cereus group</taxon>
    </lineage>
</organism>
<accession>A0A1J9SR02</accession>
<gene>
    <name evidence="1" type="ORF">BAU25_22125</name>
</gene>
<dbReference type="RefSeq" id="WP_071759437.1">
    <property type="nucleotide sequence ID" value="NZ_CP040344.1"/>
</dbReference>
<reference evidence="1 2" key="1">
    <citation type="submission" date="2016-06" db="EMBL/GenBank/DDBJ databases">
        <title>First insights into the genetic diversity and population structure of in the Bacillus cereus group bacteria from diverse marine environments.</title>
        <authorList>
            <person name="Liu Y."/>
            <person name="Lai Q."/>
            <person name="Shao Z."/>
        </authorList>
    </citation>
    <scope>NUCLEOTIDE SEQUENCE [LARGE SCALE GENOMIC DNA]</scope>
    <source>
        <strain evidence="1 2">N35-10-2</strain>
    </source>
</reference>
<name>A0A1J9SR02_9BACI</name>
<proteinExistence type="predicted"/>
<evidence type="ECO:0008006" key="3">
    <source>
        <dbReference type="Google" id="ProtNLM"/>
    </source>
</evidence>
<evidence type="ECO:0000313" key="1">
    <source>
        <dbReference type="EMBL" id="OJD55641.1"/>
    </source>
</evidence>
<dbReference type="Proteomes" id="UP000181873">
    <property type="component" value="Unassembled WGS sequence"/>
</dbReference>
<protein>
    <recommendedName>
        <fullName evidence="3">Tox-HNH-HHH domain-containing protein</fullName>
    </recommendedName>
</protein>
<dbReference type="AlphaFoldDB" id="A0A1J9SR02"/>
<dbReference type="EMBL" id="MAOE01000138">
    <property type="protein sequence ID" value="OJD55641.1"/>
    <property type="molecule type" value="Genomic_DNA"/>
</dbReference>
<sequence>MVTQLSLFVLTKDTGFDNQIRTYHGVHLQNVDIVYIVDQRAVIEIPFGGKGEKYTNAEEWDSFNGRSVNDKVFMEYFSQYNVKGVREEKLIHYHIGGGGQVFSLSQKLTTKLR</sequence>